<dbReference type="CDD" id="cd00610">
    <property type="entry name" value="OAT_like"/>
    <property type="match status" value="1"/>
</dbReference>
<evidence type="ECO:0000313" key="6">
    <source>
        <dbReference type="EMBL" id="MBB5183001.1"/>
    </source>
</evidence>
<dbReference type="NCBIfam" id="TIGR00707">
    <property type="entry name" value="argD"/>
    <property type="match status" value="1"/>
</dbReference>
<sequence length="391" mass="42975">MKNFKEIDDQYVAHSYARFPVLIQSGKGVYVYDDEGKKYIDFTSGIGVNSLGYQYEAWVQAVREQAGTIAHTSNLFYNEPMLELAEKLVTRAGMKKVFFGNSGAEANEAIIKAARKYANDHYHGRRTEICTLNNSFHGRTMETLSATGQEVFHQDFFPMPTGFQYADPNLEDVKAKTNEHTAAILLEMIQGEGGVVPLDPKFVQDVADLCKENDWLLMVDEVQTGIGRCGTFFAYEQFGIQPDLVSSAKGLGGGLPIGAALIGEKCEDVFQPGDHGSTFGGNPIVCAGANVVIDTLTPAFLDEVKEKGDYLKSELSKLPHVVQVDGLGMMLGVQFDEMKGIDVVNACLKKGALFLTAKDRLRLLPPLVMTKAEIDEGLNILKDVLSHWEEA</sequence>
<comment type="cofactor">
    <cofactor evidence="5">
        <name>pyridoxal 5'-phosphate</name>
        <dbReference type="ChEBI" id="CHEBI:597326"/>
    </cofactor>
    <text evidence="5">Binds 1 pyridoxal phosphate per subunit.</text>
</comment>
<evidence type="ECO:0000256" key="4">
    <source>
        <dbReference type="ARBA" id="ARBA00022898"/>
    </source>
</evidence>
<dbReference type="NCBIfam" id="NF002325">
    <property type="entry name" value="PRK01278.1"/>
    <property type="match status" value="1"/>
</dbReference>
<dbReference type="EC" id="2.6.1.11" evidence="5"/>
<dbReference type="GO" id="GO:0003992">
    <property type="term" value="F:N2-acetyl-L-ornithine:2-oxoglutarate 5-aminotransferase activity"/>
    <property type="evidence" value="ECO:0007669"/>
    <property type="project" value="UniProtKB-UniRule"/>
</dbReference>
<comment type="catalytic activity">
    <reaction evidence="5">
        <text>N(2)-acetyl-L-ornithine + 2-oxoglutarate = N-acetyl-L-glutamate 5-semialdehyde + L-glutamate</text>
        <dbReference type="Rhea" id="RHEA:18049"/>
        <dbReference type="ChEBI" id="CHEBI:16810"/>
        <dbReference type="ChEBI" id="CHEBI:29123"/>
        <dbReference type="ChEBI" id="CHEBI:29985"/>
        <dbReference type="ChEBI" id="CHEBI:57805"/>
        <dbReference type="EC" id="2.6.1.11"/>
    </reaction>
</comment>
<comment type="miscellaneous">
    <text evidence="5">May also have succinyldiaminopimelate aminotransferase activity, thus carrying out the corresponding step in lysine biosynthesis.</text>
</comment>
<comment type="similarity">
    <text evidence="5">Belongs to the class-III pyridoxal-phosphate-dependent aminotransferase family. ArgD subfamily.</text>
</comment>
<comment type="subcellular location">
    <subcellularLocation>
        <location evidence="5">Cytoplasm</location>
    </subcellularLocation>
</comment>
<comment type="pathway">
    <text evidence="5">Amino-acid biosynthesis; L-arginine biosynthesis; N(2)-acetyl-L-ornithine from L-glutamate: step 4/4.</text>
</comment>
<protein>
    <recommendedName>
        <fullName evidence="5">Acetylornithine aminotransferase</fullName>
        <shortName evidence="5">ACOAT</shortName>
        <ecNumber evidence="5">2.6.1.11</ecNumber>
    </recommendedName>
</protein>
<comment type="caution">
    <text evidence="6">The sequence shown here is derived from an EMBL/GenBank/DDBJ whole genome shotgun (WGS) entry which is preliminary data.</text>
</comment>
<gene>
    <name evidence="5" type="primary">argD</name>
    <name evidence="6" type="ORF">HNQ47_001021</name>
</gene>
<keyword evidence="3 5" id="KW-0808">Transferase</keyword>
<keyword evidence="5" id="KW-0055">Arginine biosynthesis</keyword>
<proteinExistence type="inferred from homology"/>
<dbReference type="Gene3D" id="3.90.1150.10">
    <property type="entry name" value="Aspartate Aminotransferase, domain 1"/>
    <property type="match status" value="1"/>
</dbReference>
<dbReference type="EMBL" id="JACHHK010000003">
    <property type="protein sequence ID" value="MBB5183001.1"/>
    <property type="molecule type" value="Genomic_DNA"/>
</dbReference>
<feature type="binding site" evidence="5">
    <location>
        <position position="136"/>
    </location>
    <ligand>
        <name>pyridoxal 5'-phosphate</name>
        <dbReference type="ChEBI" id="CHEBI:597326"/>
    </ligand>
</feature>
<evidence type="ECO:0000256" key="5">
    <source>
        <dbReference type="HAMAP-Rule" id="MF_01107"/>
    </source>
</evidence>
<organism evidence="6 7">
    <name type="scientific">Catenisphaera adipataccumulans</name>
    <dbReference type="NCBI Taxonomy" id="700500"/>
    <lineage>
        <taxon>Bacteria</taxon>
        <taxon>Bacillati</taxon>
        <taxon>Bacillota</taxon>
        <taxon>Erysipelotrichia</taxon>
        <taxon>Erysipelotrichales</taxon>
        <taxon>Erysipelotrichaceae</taxon>
        <taxon>Catenisphaera</taxon>
    </lineage>
</organism>
<dbReference type="InterPro" id="IPR004636">
    <property type="entry name" value="AcOrn/SuccOrn_fam"/>
</dbReference>
<keyword evidence="1 5" id="KW-0032">Aminotransferase</keyword>
<feature type="modified residue" description="N6-(pyridoxal phosphate)lysine" evidence="5">
    <location>
        <position position="249"/>
    </location>
</feature>
<dbReference type="GO" id="GO:0030170">
    <property type="term" value="F:pyridoxal phosphate binding"/>
    <property type="evidence" value="ECO:0007669"/>
    <property type="project" value="InterPro"/>
</dbReference>
<evidence type="ECO:0000256" key="1">
    <source>
        <dbReference type="ARBA" id="ARBA00022576"/>
    </source>
</evidence>
<dbReference type="PROSITE" id="PS00600">
    <property type="entry name" value="AA_TRANSFER_CLASS_3"/>
    <property type="match status" value="1"/>
</dbReference>
<feature type="binding site" evidence="5">
    <location>
        <begin position="220"/>
        <end position="223"/>
    </location>
    <ligand>
        <name>pyridoxal 5'-phosphate</name>
        <dbReference type="ChEBI" id="CHEBI:597326"/>
    </ligand>
</feature>
<dbReference type="InterPro" id="IPR049704">
    <property type="entry name" value="Aminotrans_3_PPA_site"/>
</dbReference>
<keyword evidence="4 5" id="KW-0663">Pyridoxal phosphate</keyword>
<feature type="binding site" evidence="5">
    <location>
        <position position="277"/>
    </location>
    <ligand>
        <name>N(2)-acetyl-L-ornithine</name>
        <dbReference type="ChEBI" id="CHEBI:57805"/>
    </ligand>
</feature>
<evidence type="ECO:0000256" key="2">
    <source>
        <dbReference type="ARBA" id="ARBA00022605"/>
    </source>
</evidence>
<feature type="binding site" evidence="5">
    <location>
        <begin position="103"/>
        <end position="104"/>
    </location>
    <ligand>
        <name>pyridoxal 5'-phosphate</name>
        <dbReference type="ChEBI" id="CHEBI:597326"/>
    </ligand>
</feature>
<dbReference type="SUPFAM" id="SSF53383">
    <property type="entry name" value="PLP-dependent transferases"/>
    <property type="match status" value="1"/>
</dbReference>
<dbReference type="InterPro" id="IPR015424">
    <property type="entry name" value="PyrdxlP-dep_Trfase"/>
</dbReference>
<dbReference type="InterPro" id="IPR005814">
    <property type="entry name" value="Aminotrans_3"/>
</dbReference>
<dbReference type="InterPro" id="IPR015422">
    <property type="entry name" value="PyrdxlP-dep_Trfase_small"/>
</dbReference>
<comment type="subunit">
    <text evidence="5">Homodimer.</text>
</comment>
<dbReference type="UniPathway" id="UPA00068">
    <property type="reaction ID" value="UER00109"/>
</dbReference>
<dbReference type="Proteomes" id="UP000539953">
    <property type="component" value="Unassembled WGS sequence"/>
</dbReference>
<dbReference type="Gene3D" id="3.40.640.10">
    <property type="entry name" value="Type I PLP-dependent aspartate aminotransferase-like (Major domain)"/>
    <property type="match status" value="1"/>
</dbReference>
<evidence type="ECO:0000256" key="3">
    <source>
        <dbReference type="ARBA" id="ARBA00022679"/>
    </source>
</evidence>
<dbReference type="HAMAP" id="MF_01107">
    <property type="entry name" value="ArgD_aminotrans_3"/>
    <property type="match status" value="1"/>
</dbReference>
<dbReference type="PANTHER" id="PTHR11986:SF79">
    <property type="entry name" value="ACETYLORNITHINE AMINOTRANSFERASE, MITOCHONDRIAL"/>
    <property type="match status" value="1"/>
</dbReference>
<dbReference type="PANTHER" id="PTHR11986">
    <property type="entry name" value="AMINOTRANSFERASE CLASS III"/>
    <property type="match status" value="1"/>
</dbReference>
<feature type="binding site" evidence="5">
    <location>
        <position position="139"/>
    </location>
    <ligand>
        <name>N(2)-acetyl-L-ornithine</name>
        <dbReference type="ChEBI" id="CHEBI:57805"/>
    </ligand>
</feature>
<dbReference type="InterPro" id="IPR050103">
    <property type="entry name" value="Class-III_PLP-dep_AT"/>
</dbReference>
<name>A0A7W8CX87_9FIRM</name>
<dbReference type="InterPro" id="IPR015421">
    <property type="entry name" value="PyrdxlP-dep_Trfase_major"/>
</dbReference>
<evidence type="ECO:0000313" key="7">
    <source>
        <dbReference type="Proteomes" id="UP000539953"/>
    </source>
</evidence>
<dbReference type="RefSeq" id="WP_246346065.1">
    <property type="nucleotide sequence ID" value="NZ_JACHHK010000003.1"/>
</dbReference>
<dbReference type="PIRSF" id="PIRSF000521">
    <property type="entry name" value="Transaminase_4ab_Lys_Orn"/>
    <property type="match status" value="1"/>
</dbReference>
<accession>A0A7W8CX87</accession>
<keyword evidence="7" id="KW-1185">Reference proteome</keyword>
<dbReference type="Pfam" id="PF00202">
    <property type="entry name" value="Aminotran_3"/>
    <property type="match status" value="1"/>
</dbReference>
<reference evidence="6 7" key="1">
    <citation type="submission" date="2020-08" db="EMBL/GenBank/DDBJ databases">
        <title>Genomic Encyclopedia of Type Strains, Phase IV (KMG-IV): sequencing the most valuable type-strain genomes for metagenomic binning, comparative biology and taxonomic classification.</title>
        <authorList>
            <person name="Goeker M."/>
        </authorList>
    </citation>
    <scope>NUCLEOTIDE SEQUENCE [LARGE SCALE GENOMIC DNA]</scope>
    <source>
        <strain evidence="6 7">DSM 25799</strain>
    </source>
</reference>
<keyword evidence="2 5" id="KW-0028">Amino-acid biosynthesis</keyword>
<dbReference type="GO" id="GO:0042802">
    <property type="term" value="F:identical protein binding"/>
    <property type="evidence" value="ECO:0007669"/>
    <property type="project" value="TreeGrafter"/>
</dbReference>
<feature type="binding site" evidence="5">
    <location>
        <position position="278"/>
    </location>
    <ligand>
        <name>pyridoxal 5'-phosphate</name>
        <dbReference type="ChEBI" id="CHEBI:597326"/>
    </ligand>
</feature>
<dbReference type="GO" id="GO:0006526">
    <property type="term" value="P:L-arginine biosynthetic process"/>
    <property type="evidence" value="ECO:0007669"/>
    <property type="project" value="UniProtKB-UniRule"/>
</dbReference>
<dbReference type="AlphaFoldDB" id="A0A7W8CX87"/>
<dbReference type="FunFam" id="3.40.640.10:FF:000004">
    <property type="entry name" value="Acetylornithine aminotransferase"/>
    <property type="match status" value="1"/>
</dbReference>
<dbReference type="GO" id="GO:0005737">
    <property type="term" value="C:cytoplasm"/>
    <property type="evidence" value="ECO:0007669"/>
    <property type="project" value="UniProtKB-SubCell"/>
</dbReference>
<keyword evidence="5" id="KW-0963">Cytoplasm</keyword>